<evidence type="ECO:0000313" key="1">
    <source>
        <dbReference type="EMBL" id="KAK8838133.1"/>
    </source>
</evidence>
<reference evidence="1 2" key="1">
    <citation type="submission" date="2024-04" db="EMBL/GenBank/DDBJ databases">
        <title>Tritrichomonas musculus Genome.</title>
        <authorList>
            <person name="Alves-Ferreira E."/>
            <person name="Grigg M."/>
            <person name="Lorenzi H."/>
            <person name="Galac M."/>
        </authorList>
    </citation>
    <scope>NUCLEOTIDE SEQUENCE [LARGE SCALE GENOMIC DNA]</scope>
    <source>
        <strain evidence="1 2">EAF2021</strain>
    </source>
</reference>
<protein>
    <submittedName>
        <fullName evidence="1">Uncharacterized protein</fullName>
    </submittedName>
</protein>
<keyword evidence="2" id="KW-1185">Reference proteome</keyword>
<comment type="caution">
    <text evidence="1">The sequence shown here is derived from an EMBL/GenBank/DDBJ whole genome shotgun (WGS) entry which is preliminary data.</text>
</comment>
<sequence>MGFNLHHSSLKYNTSKVALSYDKKQNPERAYEEKKDLVSLEKMEPYEEEMNQ</sequence>
<gene>
    <name evidence="1" type="ORF">M9Y10_036086</name>
</gene>
<accession>A0ABR2GW35</accession>
<evidence type="ECO:0000313" key="2">
    <source>
        <dbReference type="Proteomes" id="UP001470230"/>
    </source>
</evidence>
<proteinExistence type="predicted"/>
<dbReference type="Proteomes" id="UP001470230">
    <property type="component" value="Unassembled WGS sequence"/>
</dbReference>
<organism evidence="1 2">
    <name type="scientific">Tritrichomonas musculus</name>
    <dbReference type="NCBI Taxonomy" id="1915356"/>
    <lineage>
        <taxon>Eukaryota</taxon>
        <taxon>Metamonada</taxon>
        <taxon>Parabasalia</taxon>
        <taxon>Tritrichomonadida</taxon>
        <taxon>Tritrichomonadidae</taxon>
        <taxon>Tritrichomonas</taxon>
    </lineage>
</organism>
<dbReference type="EMBL" id="JAPFFF010000057">
    <property type="protein sequence ID" value="KAK8838133.1"/>
    <property type="molecule type" value="Genomic_DNA"/>
</dbReference>
<name>A0ABR2GW35_9EUKA</name>